<dbReference type="Pfam" id="PF09995">
    <property type="entry name" value="MPAB_Lcp_cat"/>
    <property type="match status" value="1"/>
</dbReference>
<reference evidence="2 3" key="1">
    <citation type="submission" date="2018-08" db="EMBL/GenBank/DDBJ databases">
        <title>Draft genome sequences of two Aspergillus turcosus clinical strains isolated from bronchoalveolar lavage fluid: one azole-susceptible and the other azole-resistant.</title>
        <authorList>
            <person name="Parent-Michaud M."/>
            <person name="Dufresne P.J."/>
            <person name="Fournier E."/>
            <person name="Martineau C."/>
            <person name="Moreira S."/>
            <person name="Perkins V."/>
            <person name="De Repentigny L."/>
            <person name="Dufresne S.F."/>
        </authorList>
    </citation>
    <scope>NUCLEOTIDE SEQUENCE [LARGE SCALE GENOMIC DNA]</scope>
    <source>
        <strain evidence="2">HMR AF 1038</strain>
    </source>
</reference>
<dbReference type="OrthoDB" id="2821871at2759"/>
<dbReference type="STRING" id="1245748.A0A421D138"/>
<feature type="domain" description="ER-bound oxygenase mpaB/mpaB'/Rubber oxygenase catalytic" evidence="1">
    <location>
        <begin position="72"/>
        <end position="278"/>
    </location>
</feature>
<name>A0A421D138_9EURO</name>
<evidence type="ECO:0000313" key="2">
    <source>
        <dbReference type="EMBL" id="RLL95792.1"/>
    </source>
</evidence>
<accession>A0A421D138</accession>
<evidence type="ECO:0000259" key="1">
    <source>
        <dbReference type="Pfam" id="PF09995"/>
    </source>
</evidence>
<protein>
    <recommendedName>
        <fullName evidence="1">ER-bound oxygenase mpaB/mpaB'/Rubber oxygenase catalytic domain-containing protein</fullName>
    </recommendedName>
</protein>
<proteinExistence type="predicted"/>
<keyword evidence="3" id="KW-1185">Reference proteome</keyword>
<dbReference type="Proteomes" id="UP000215289">
    <property type="component" value="Unassembled WGS sequence"/>
</dbReference>
<gene>
    <name evidence="2" type="ORF">CFD26_105181</name>
</gene>
<sequence>MDSSLTTRRPYHWIRRRIDSLDPEKDFTEIWRLTAGYGLTPFVLNLVYAITFPNFIFTEQGSRAVWRTDGGKIVYKATQRVEQTANNNAIWWWHGPHHPLTKKSVDHINDLHAYYSKQFPGDFSNNDDYLYTLTYTAAAVHRLKLRLGLPGYTDTQKTAAHLFWREMSKLFHADGKPIHSFPSDWDDLMRYNDEIESKMGIGPERSKLIAEGCFDQFAFRFFPPGLRWLGRRIPICLSLPTTLRACQVEPVNPLLDWLITFVLGFFMWFAQTMLPDPVESYWEQQEKMSRAEKAQEIAHYRKIDAEFAPWFIRRHKKDVPGCPFHAALGEKHTVNSPLMDFDIARDSEKAE</sequence>
<dbReference type="AlphaFoldDB" id="A0A421D138"/>
<dbReference type="EMBL" id="NIDN02000137">
    <property type="protein sequence ID" value="RLL95792.1"/>
    <property type="molecule type" value="Genomic_DNA"/>
</dbReference>
<comment type="caution">
    <text evidence="2">The sequence shown here is derived from an EMBL/GenBank/DDBJ whole genome shotgun (WGS) entry which is preliminary data.</text>
</comment>
<organism evidence="2 3">
    <name type="scientific">Aspergillus turcosus</name>
    <dbReference type="NCBI Taxonomy" id="1245748"/>
    <lineage>
        <taxon>Eukaryota</taxon>
        <taxon>Fungi</taxon>
        <taxon>Dikarya</taxon>
        <taxon>Ascomycota</taxon>
        <taxon>Pezizomycotina</taxon>
        <taxon>Eurotiomycetes</taxon>
        <taxon>Eurotiomycetidae</taxon>
        <taxon>Eurotiales</taxon>
        <taxon>Aspergillaceae</taxon>
        <taxon>Aspergillus</taxon>
        <taxon>Aspergillus subgen. Fumigati</taxon>
    </lineage>
</organism>
<evidence type="ECO:0000313" key="3">
    <source>
        <dbReference type="Proteomes" id="UP000215289"/>
    </source>
</evidence>
<dbReference type="InterPro" id="IPR018713">
    <property type="entry name" value="MPAB/Lcp_cat_dom"/>
</dbReference>